<keyword evidence="2" id="KW-0808">Transferase</keyword>
<dbReference type="EC" id="2.3.1.41" evidence="1"/>
<protein>
    <recommendedName>
        <fullName evidence="1">beta-ketoacyl-[acyl-carrier-protein] synthase I</fullName>
        <ecNumber evidence="1">2.3.1.41</ecNumber>
    </recommendedName>
</protein>
<evidence type="ECO:0000259" key="3">
    <source>
        <dbReference type="Pfam" id="PF00109"/>
    </source>
</evidence>
<comment type="caution">
    <text evidence="4">The sequence shown here is derived from an EMBL/GenBank/DDBJ whole genome shotgun (WGS) entry which is preliminary data.</text>
</comment>
<feature type="domain" description="Beta-ketoacyl synthase-like N-terminal" evidence="3">
    <location>
        <begin position="1"/>
        <end position="54"/>
    </location>
</feature>
<dbReference type="GO" id="GO:0006633">
    <property type="term" value="P:fatty acid biosynthetic process"/>
    <property type="evidence" value="ECO:0007669"/>
    <property type="project" value="TreeGrafter"/>
</dbReference>
<dbReference type="Proteomes" id="UP000631114">
    <property type="component" value="Unassembled WGS sequence"/>
</dbReference>
<dbReference type="GO" id="GO:0005739">
    <property type="term" value="C:mitochondrion"/>
    <property type="evidence" value="ECO:0007669"/>
    <property type="project" value="TreeGrafter"/>
</dbReference>
<dbReference type="InterPro" id="IPR014030">
    <property type="entry name" value="Ketoacyl_synth_N"/>
</dbReference>
<evidence type="ECO:0000256" key="1">
    <source>
        <dbReference type="ARBA" id="ARBA00013191"/>
    </source>
</evidence>
<evidence type="ECO:0000256" key="2">
    <source>
        <dbReference type="ARBA" id="ARBA00022679"/>
    </source>
</evidence>
<evidence type="ECO:0000313" key="4">
    <source>
        <dbReference type="EMBL" id="KAF9625388.1"/>
    </source>
</evidence>
<dbReference type="Gene3D" id="3.40.47.10">
    <property type="match status" value="1"/>
</dbReference>
<dbReference type="SUPFAM" id="SSF53901">
    <property type="entry name" value="Thiolase-like"/>
    <property type="match status" value="1"/>
</dbReference>
<dbReference type="OrthoDB" id="5334845at2759"/>
<dbReference type="PANTHER" id="PTHR11712:SF330">
    <property type="entry name" value="BETA-KETOACYL-[ACYL-CARRIER-PROTEIN] SYNTHASE I"/>
    <property type="match status" value="1"/>
</dbReference>
<accession>A0A835MAC5</accession>
<dbReference type="GO" id="GO:0004315">
    <property type="term" value="F:3-oxoacyl-[acyl-carrier-protein] synthase activity"/>
    <property type="evidence" value="ECO:0007669"/>
    <property type="project" value="UniProtKB-EC"/>
</dbReference>
<dbReference type="InterPro" id="IPR016039">
    <property type="entry name" value="Thiolase-like"/>
</dbReference>
<dbReference type="EMBL" id="JADFTS010000001">
    <property type="protein sequence ID" value="KAF9625388.1"/>
    <property type="molecule type" value="Genomic_DNA"/>
</dbReference>
<keyword evidence="5" id="KW-1185">Reference proteome</keyword>
<gene>
    <name evidence="4" type="ORF">IFM89_022193</name>
</gene>
<evidence type="ECO:0000313" key="5">
    <source>
        <dbReference type="Proteomes" id="UP000631114"/>
    </source>
</evidence>
<dbReference type="AlphaFoldDB" id="A0A835MAC5"/>
<dbReference type="PANTHER" id="PTHR11712">
    <property type="entry name" value="POLYKETIDE SYNTHASE-RELATED"/>
    <property type="match status" value="1"/>
</dbReference>
<sequence>MVTGGTEAAVIATAVNGFIGCRALPQRNDVPQRASMPWDKDCDGFVIGEGAGVLDAYEKQVVDEAMLRIVLALLGTMEYCSRARGVAY</sequence>
<dbReference type="InterPro" id="IPR000794">
    <property type="entry name" value="Beta-ketoacyl_synthase"/>
</dbReference>
<dbReference type="Pfam" id="PF00109">
    <property type="entry name" value="ketoacyl-synt"/>
    <property type="match status" value="1"/>
</dbReference>
<name>A0A835MAC5_9MAGN</name>
<organism evidence="4 5">
    <name type="scientific">Coptis chinensis</name>
    <dbReference type="NCBI Taxonomy" id="261450"/>
    <lineage>
        <taxon>Eukaryota</taxon>
        <taxon>Viridiplantae</taxon>
        <taxon>Streptophyta</taxon>
        <taxon>Embryophyta</taxon>
        <taxon>Tracheophyta</taxon>
        <taxon>Spermatophyta</taxon>
        <taxon>Magnoliopsida</taxon>
        <taxon>Ranunculales</taxon>
        <taxon>Ranunculaceae</taxon>
        <taxon>Coptidoideae</taxon>
        <taxon>Coptis</taxon>
    </lineage>
</organism>
<proteinExistence type="predicted"/>
<reference evidence="4 5" key="1">
    <citation type="submission" date="2020-10" db="EMBL/GenBank/DDBJ databases">
        <title>The Coptis chinensis genome and diversification of protoberbering-type alkaloids.</title>
        <authorList>
            <person name="Wang B."/>
            <person name="Shu S."/>
            <person name="Song C."/>
            <person name="Liu Y."/>
        </authorList>
    </citation>
    <scope>NUCLEOTIDE SEQUENCE [LARGE SCALE GENOMIC DNA]</scope>
    <source>
        <strain evidence="4">HL-2020</strain>
        <tissue evidence="4">Leaf</tissue>
    </source>
</reference>